<evidence type="ECO:0000256" key="1">
    <source>
        <dbReference type="SAM" id="MobiDB-lite"/>
    </source>
</evidence>
<evidence type="ECO:0000313" key="3">
    <source>
        <dbReference type="Proteomes" id="UP000516314"/>
    </source>
</evidence>
<sequence>MILVATKPKDSRGSSSDEMMMNDLNEIIFGENSLGHSSSASGNDQKKQKSSKNNELIHL</sequence>
<reference evidence="2 3" key="1">
    <citation type="submission" date="2020-09" db="EMBL/GenBank/DDBJ databases">
        <authorList>
            <person name="Ashkenazy H."/>
        </authorList>
    </citation>
    <scope>NUCLEOTIDE SEQUENCE [LARGE SCALE GENOMIC DNA]</scope>
    <source>
        <strain evidence="3">cv. Cdm-0</strain>
    </source>
</reference>
<protein>
    <submittedName>
        <fullName evidence="2">(thale cress) hypothetical protein</fullName>
    </submittedName>
</protein>
<feature type="region of interest" description="Disordered" evidence="1">
    <location>
        <begin position="1"/>
        <end position="59"/>
    </location>
</feature>
<dbReference type="EMBL" id="LR881468">
    <property type="protein sequence ID" value="CAD5321914.1"/>
    <property type="molecule type" value="Genomic_DNA"/>
</dbReference>
<feature type="compositionally biased region" description="Polar residues" evidence="1">
    <location>
        <begin position="34"/>
        <end position="43"/>
    </location>
</feature>
<accession>A0A7G2ELX9</accession>
<gene>
    <name evidence="2" type="ORF">AT9943_LOCUS9954</name>
</gene>
<proteinExistence type="predicted"/>
<dbReference type="AlphaFoldDB" id="A0A7G2ELX9"/>
<dbReference type="Proteomes" id="UP000516314">
    <property type="component" value="Chromosome 3"/>
</dbReference>
<organism evidence="2 3">
    <name type="scientific">Arabidopsis thaliana</name>
    <name type="common">Mouse-ear cress</name>
    <dbReference type="NCBI Taxonomy" id="3702"/>
    <lineage>
        <taxon>Eukaryota</taxon>
        <taxon>Viridiplantae</taxon>
        <taxon>Streptophyta</taxon>
        <taxon>Embryophyta</taxon>
        <taxon>Tracheophyta</taxon>
        <taxon>Spermatophyta</taxon>
        <taxon>Magnoliopsida</taxon>
        <taxon>eudicotyledons</taxon>
        <taxon>Gunneridae</taxon>
        <taxon>Pentapetalae</taxon>
        <taxon>rosids</taxon>
        <taxon>malvids</taxon>
        <taxon>Brassicales</taxon>
        <taxon>Brassicaceae</taxon>
        <taxon>Camelineae</taxon>
        <taxon>Arabidopsis</taxon>
    </lineage>
</organism>
<name>A0A7G2ELX9_ARATH</name>
<evidence type="ECO:0000313" key="2">
    <source>
        <dbReference type="EMBL" id="CAD5321914.1"/>
    </source>
</evidence>